<evidence type="ECO:0000259" key="1">
    <source>
        <dbReference type="Pfam" id="PF13175"/>
    </source>
</evidence>
<proteinExistence type="predicted"/>
<organism evidence="3">
    <name type="scientific">hydrocarbon metagenome</name>
    <dbReference type="NCBI Taxonomy" id="938273"/>
    <lineage>
        <taxon>unclassified sequences</taxon>
        <taxon>metagenomes</taxon>
        <taxon>ecological metagenomes</taxon>
    </lineage>
</organism>
<dbReference type="SUPFAM" id="SSF52540">
    <property type="entry name" value="P-loop containing nucleoside triphosphate hydrolases"/>
    <property type="match status" value="1"/>
</dbReference>
<reference evidence="3" key="1">
    <citation type="journal article" date="2015" name="Proc. Natl. Acad. Sci. U.S.A.">
        <title>Networks of energetic and metabolic interactions define dynamics in microbial communities.</title>
        <authorList>
            <person name="Embree M."/>
            <person name="Liu J.K."/>
            <person name="Al-Bassam M.M."/>
            <person name="Zengler K."/>
        </authorList>
    </citation>
    <scope>NUCLEOTIDE SEQUENCE</scope>
</reference>
<dbReference type="Pfam" id="PF13175">
    <property type="entry name" value="AAA_15"/>
    <property type="match status" value="1"/>
</dbReference>
<feature type="domain" description="Endonuclease GajA/Old nuclease/RecF-like AAA" evidence="1">
    <location>
        <begin position="1"/>
        <end position="371"/>
    </location>
</feature>
<dbReference type="InterPro" id="IPR041685">
    <property type="entry name" value="AAA_GajA/Old/RecF-like"/>
</dbReference>
<dbReference type="PANTHER" id="PTHR43581:SF4">
    <property type="entry name" value="ATP_GTP PHOSPHATASE"/>
    <property type="match status" value="1"/>
</dbReference>
<evidence type="ECO:0000313" key="3">
    <source>
        <dbReference type="EMBL" id="KUG17087.1"/>
    </source>
</evidence>
<feature type="domain" description="OLD protein-like TOPRIM" evidence="2">
    <location>
        <begin position="425"/>
        <end position="476"/>
    </location>
</feature>
<keyword evidence="3" id="KW-0378">Hydrolase</keyword>
<protein>
    <submittedName>
        <fullName evidence="3">Putative atp-dependent endonuclease of the old family</fullName>
    </submittedName>
</protein>
<dbReference type="CDD" id="cd01026">
    <property type="entry name" value="TOPRIM_OLD"/>
    <property type="match status" value="1"/>
</dbReference>
<dbReference type="Pfam" id="PF20469">
    <property type="entry name" value="OLD-like_TOPRIM"/>
    <property type="match status" value="1"/>
</dbReference>
<name>A0A0W8F8B0_9ZZZZ</name>
<comment type="caution">
    <text evidence="3">The sequence shown here is derived from an EMBL/GenBank/DDBJ whole genome shotgun (WGS) entry which is preliminary data.</text>
</comment>
<accession>A0A0W8F8B0</accession>
<dbReference type="GO" id="GO:0004519">
    <property type="term" value="F:endonuclease activity"/>
    <property type="evidence" value="ECO:0007669"/>
    <property type="project" value="UniProtKB-KW"/>
</dbReference>
<keyword evidence="3" id="KW-0255">Endonuclease</keyword>
<dbReference type="AlphaFoldDB" id="A0A0W8F8B0"/>
<dbReference type="InterPro" id="IPR027417">
    <property type="entry name" value="P-loop_NTPase"/>
</dbReference>
<sequence length="663" mass="76124">MYISRIRIQNYRCFQDNTINFNQGLNIIIGENNAGKTTVLKALQLVFNRPNTEKPTVEDFYRKIPSLEEPPEIKITVTIKETPDESPTDKAVIATWLTKISSPWEATLTYKFFLPEININKYKEIIKYFKDKKNNNYFDLLEKFLPKYVSRIYAGNPDSMNKAELEWLEKFDCRLLGAFRDVESEMLTGRNPLLKQVLNYFLDFDLRGIGAQSAENIEQQNQRHEEFSSCSQQLILKLNERLDIDNILKATRDTGASVGGEPFLGGKLEEGDAIAALKLMIRKSGIEIPIVNNGLGYNNLIYISLVLCNLDLITSQELGDNAKIFPMLLIEEPEAHLHPALQYNFLRFLRKSIENKSLSRQIFITTHSTHITAAVDLDSIICMTSQADSTIKIAYPSSVFSQSEEDLKSKKYVERYLDATKSNMLFSKGIIFAEGITEQLLLPCLAEYLDKPLEVNHVAIVRVDGVTFKHFIKLFGGVPEAQRSYALIRNVSCLLDTDPSKREKNKPRARWNSCWPFEIGISEDNIYREKSGVILALEGMSKSNNIKLFYNKTMKGRTFEYDFAFDNSDCDLVIDETFELSDDEELIQILDKYDFTHKSERKRAHIAASYLIDIEKRKNKGENAFDLERRLRENLRSVENRKTIHVPDHIKDAISWACGEAEP</sequence>
<dbReference type="InterPro" id="IPR034139">
    <property type="entry name" value="TOPRIM_OLD"/>
</dbReference>
<dbReference type="Gene3D" id="3.40.50.300">
    <property type="entry name" value="P-loop containing nucleotide triphosphate hydrolases"/>
    <property type="match status" value="1"/>
</dbReference>
<gene>
    <name evidence="3" type="ORF">ASZ90_013231</name>
</gene>
<dbReference type="PANTHER" id="PTHR43581">
    <property type="entry name" value="ATP/GTP PHOSPHATASE"/>
    <property type="match status" value="1"/>
</dbReference>
<dbReference type="InterPro" id="IPR051396">
    <property type="entry name" value="Bact_Antivir_Def_Nuclease"/>
</dbReference>
<evidence type="ECO:0000259" key="2">
    <source>
        <dbReference type="Pfam" id="PF20469"/>
    </source>
</evidence>
<keyword evidence="3" id="KW-0540">Nuclease</keyword>
<dbReference type="EMBL" id="LNQE01001464">
    <property type="protein sequence ID" value="KUG17087.1"/>
    <property type="molecule type" value="Genomic_DNA"/>
</dbReference>